<protein>
    <recommendedName>
        <fullName evidence="1">BTB domain-containing protein</fullName>
    </recommendedName>
</protein>
<keyword evidence="3" id="KW-1185">Reference proteome</keyword>
<dbReference type="AlphaFoldDB" id="E9GG99"/>
<dbReference type="InParanoid" id="E9GG99"/>
<dbReference type="EMBL" id="GL732543">
    <property type="protein sequence ID" value="EFX81533.1"/>
    <property type="molecule type" value="Genomic_DNA"/>
</dbReference>
<proteinExistence type="predicted"/>
<dbReference type="HOGENOM" id="CLU_1742408_0_0_1"/>
<feature type="domain" description="BTB" evidence="1">
    <location>
        <begin position="1"/>
        <end position="45"/>
    </location>
</feature>
<organism evidence="2 3">
    <name type="scientific">Daphnia pulex</name>
    <name type="common">Water flea</name>
    <dbReference type="NCBI Taxonomy" id="6669"/>
    <lineage>
        <taxon>Eukaryota</taxon>
        <taxon>Metazoa</taxon>
        <taxon>Ecdysozoa</taxon>
        <taxon>Arthropoda</taxon>
        <taxon>Crustacea</taxon>
        <taxon>Branchiopoda</taxon>
        <taxon>Diplostraca</taxon>
        <taxon>Cladocera</taxon>
        <taxon>Anomopoda</taxon>
        <taxon>Daphniidae</taxon>
        <taxon>Daphnia</taxon>
    </lineage>
</organism>
<dbReference type="Pfam" id="PF00651">
    <property type="entry name" value="BTB"/>
    <property type="match status" value="1"/>
</dbReference>
<dbReference type="Gene3D" id="3.30.710.10">
    <property type="entry name" value="Potassium Channel Kv1.1, Chain A"/>
    <property type="match status" value="1"/>
</dbReference>
<dbReference type="KEGG" id="dpx:DAPPUDRAFT_242278"/>
<evidence type="ECO:0000313" key="3">
    <source>
        <dbReference type="Proteomes" id="UP000000305"/>
    </source>
</evidence>
<evidence type="ECO:0000313" key="2">
    <source>
        <dbReference type="EMBL" id="EFX81533.1"/>
    </source>
</evidence>
<dbReference type="SUPFAM" id="SSF54695">
    <property type="entry name" value="POZ domain"/>
    <property type="match status" value="1"/>
</dbReference>
<dbReference type="InterPro" id="IPR011333">
    <property type="entry name" value="SKP1/BTB/POZ_sf"/>
</dbReference>
<name>E9GG99_DAPPU</name>
<evidence type="ECO:0000259" key="1">
    <source>
        <dbReference type="Pfam" id="PF00651"/>
    </source>
</evidence>
<sequence>MDIDVVKHFLKFLYTGCLEISATIKQLRELAKMYEMETLMEICQLANCSPDATSKLDASKIYFLDKPSAFPFRVNLRVVNHFLSFRRTGDFDLDNWTHSPGGFGDASANIEQMTALAKMYDVGPFNKICQLDRSVPLDLDEITTFLLTAL</sequence>
<accession>E9GG99</accession>
<dbReference type="OrthoDB" id="10249567at2759"/>
<dbReference type="Proteomes" id="UP000000305">
    <property type="component" value="Unassembled WGS sequence"/>
</dbReference>
<dbReference type="InterPro" id="IPR000210">
    <property type="entry name" value="BTB/POZ_dom"/>
</dbReference>
<reference evidence="2 3" key="1">
    <citation type="journal article" date="2011" name="Science">
        <title>The ecoresponsive genome of Daphnia pulex.</title>
        <authorList>
            <person name="Colbourne J.K."/>
            <person name="Pfrender M.E."/>
            <person name="Gilbert D."/>
            <person name="Thomas W.K."/>
            <person name="Tucker A."/>
            <person name="Oakley T.H."/>
            <person name="Tokishita S."/>
            <person name="Aerts A."/>
            <person name="Arnold G.J."/>
            <person name="Basu M.K."/>
            <person name="Bauer D.J."/>
            <person name="Caceres C.E."/>
            <person name="Carmel L."/>
            <person name="Casola C."/>
            <person name="Choi J.H."/>
            <person name="Detter J.C."/>
            <person name="Dong Q."/>
            <person name="Dusheyko S."/>
            <person name="Eads B.D."/>
            <person name="Frohlich T."/>
            <person name="Geiler-Samerotte K.A."/>
            <person name="Gerlach D."/>
            <person name="Hatcher P."/>
            <person name="Jogdeo S."/>
            <person name="Krijgsveld J."/>
            <person name="Kriventseva E.V."/>
            <person name="Kultz D."/>
            <person name="Laforsch C."/>
            <person name="Lindquist E."/>
            <person name="Lopez J."/>
            <person name="Manak J.R."/>
            <person name="Muller J."/>
            <person name="Pangilinan J."/>
            <person name="Patwardhan R.P."/>
            <person name="Pitluck S."/>
            <person name="Pritham E.J."/>
            <person name="Rechtsteiner A."/>
            <person name="Rho M."/>
            <person name="Rogozin I.B."/>
            <person name="Sakarya O."/>
            <person name="Salamov A."/>
            <person name="Schaack S."/>
            <person name="Shapiro H."/>
            <person name="Shiga Y."/>
            <person name="Skalitzky C."/>
            <person name="Smith Z."/>
            <person name="Souvorov A."/>
            <person name="Sung W."/>
            <person name="Tang Z."/>
            <person name="Tsuchiya D."/>
            <person name="Tu H."/>
            <person name="Vos H."/>
            <person name="Wang M."/>
            <person name="Wolf Y.I."/>
            <person name="Yamagata H."/>
            <person name="Yamada T."/>
            <person name="Ye Y."/>
            <person name="Shaw J.R."/>
            <person name="Andrews J."/>
            <person name="Crease T.J."/>
            <person name="Tang H."/>
            <person name="Lucas S.M."/>
            <person name="Robertson H.M."/>
            <person name="Bork P."/>
            <person name="Koonin E.V."/>
            <person name="Zdobnov E.M."/>
            <person name="Grigoriev I.V."/>
            <person name="Lynch M."/>
            <person name="Boore J.L."/>
        </authorList>
    </citation>
    <scope>NUCLEOTIDE SEQUENCE [LARGE SCALE GENOMIC DNA]</scope>
</reference>
<gene>
    <name evidence="2" type="ORF">DAPPUDRAFT_242278</name>
</gene>